<accession>A0A444ZS13</accession>
<proteinExistence type="predicted"/>
<dbReference type="Proteomes" id="UP000289738">
    <property type="component" value="Chromosome B03"/>
</dbReference>
<dbReference type="AlphaFoldDB" id="A0A444ZS13"/>
<dbReference type="PROSITE" id="PS50158">
    <property type="entry name" value="ZF_CCHC"/>
    <property type="match status" value="1"/>
</dbReference>
<dbReference type="GO" id="GO:0008270">
    <property type="term" value="F:zinc ion binding"/>
    <property type="evidence" value="ECO:0007669"/>
    <property type="project" value="UniProtKB-KW"/>
</dbReference>
<feature type="domain" description="CCHC-type" evidence="2">
    <location>
        <begin position="58"/>
        <end position="70"/>
    </location>
</feature>
<keyword evidence="1" id="KW-0863">Zinc-finger</keyword>
<comment type="caution">
    <text evidence="3">The sequence shown here is derived from an EMBL/GenBank/DDBJ whole genome shotgun (WGS) entry which is preliminary data.</text>
</comment>
<name>A0A444ZS13_ARAHY</name>
<dbReference type="Gene3D" id="4.10.60.10">
    <property type="entry name" value="Zinc finger, CCHC-type"/>
    <property type="match status" value="1"/>
</dbReference>
<evidence type="ECO:0000256" key="1">
    <source>
        <dbReference type="PROSITE-ProRule" id="PRU00047"/>
    </source>
</evidence>
<dbReference type="InterPro" id="IPR001878">
    <property type="entry name" value="Znf_CCHC"/>
</dbReference>
<dbReference type="STRING" id="3818.A0A444ZS13"/>
<dbReference type="InterPro" id="IPR036875">
    <property type="entry name" value="Znf_CCHC_sf"/>
</dbReference>
<keyword evidence="1" id="KW-0479">Metal-binding</keyword>
<reference evidence="3 4" key="1">
    <citation type="submission" date="2019-01" db="EMBL/GenBank/DDBJ databases">
        <title>Sequencing of cultivated peanut Arachis hypogaea provides insights into genome evolution and oil improvement.</title>
        <authorList>
            <person name="Chen X."/>
        </authorList>
    </citation>
    <scope>NUCLEOTIDE SEQUENCE [LARGE SCALE GENOMIC DNA]</scope>
    <source>
        <strain evidence="4">cv. Fuhuasheng</strain>
        <tissue evidence="3">Leaves</tissue>
    </source>
</reference>
<protein>
    <recommendedName>
        <fullName evidence="2">CCHC-type domain-containing protein</fullName>
    </recommendedName>
</protein>
<dbReference type="SUPFAM" id="SSF57756">
    <property type="entry name" value="Retrovirus zinc finger-like domains"/>
    <property type="match status" value="1"/>
</dbReference>
<keyword evidence="1" id="KW-0862">Zinc</keyword>
<dbReference type="GO" id="GO:0003676">
    <property type="term" value="F:nucleic acid binding"/>
    <property type="evidence" value="ECO:0007669"/>
    <property type="project" value="InterPro"/>
</dbReference>
<organism evidence="3 4">
    <name type="scientific">Arachis hypogaea</name>
    <name type="common">Peanut</name>
    <dbReference type="NCBI Taxonomy" id="3818"/>
    <lineage>
        <taxon>Eukaryota</taxon>
        <taxon>Viridiplantae</taxon>
        <taxon>Streptophyta</taxon>
        <taxon>Embryophyta</taxon>
        <taxon>Tracheophyta</taxon>
        <taxon>Spermatophyta</taxon>
        <taxon>Magnoliopsida</taxon>
        <taxon>eudicotyledons</taxon>
        <taxon>Gunneridae</taxon>
        <taxon>Pentapetalae</taxon>
        <taxon>rosids</taxon>
        <taxon>fabids</taxon>
        <taxon>Fabales</taxon>
        <taxon>Fabaceae</taxon>
        <taxon>Papilionoideae</taxon>
        <taxon>50 kb inversion clade</taxon>
        <taxon>dalbergioids sensu lato</taxon>
        <taxon>Dalbergieae</taxon>
        <taxon>Pterocarpus clade</taxon>
        <taxon>Arachis</taxon>
    </lineage>
</organism>
<evidence type="ECO:0000313" key="4">
    <source>
        <dbReference type="Proteomes" id="UP000289738"/>
    </source>
</evidence>
<sequence>MEEAEKPITSVTMAVMVAAKCGEFGNMTRDCSGGGGDGEFGNMKRDYNKGGGNDSGYYRCGEVGHLARDCNRKGSLGASRNGGKSICFNCGKSRHFLLLQRILTVEEKEEGQSI</sequence>
<evidence type="ECO:0000313" key="3">
    <source>
        <dbReference type="EMBL" id="RYR17000.1"/>
    </source>
</evidence>
<gene>
    <name evidence="3" type="ORF">Ahy_B03g061814</name>
</gene>
<keyword evidence="4" id="KW-1185">Reference proteome</keyword>
<dbReference type="Pfam" id="PF00098">
    <property type="entry name" value="zf-CCHC"/>
    <property type="match status" value="1"/>
</dbReference>
<evidence type="ECO:0000259" key="2">
    <source>
        <dbReference type="PROSITE" id="PS50158"/>
    </source>
</evidence>
<dbReference type="OrthoDB" id="1062289at2759"/>
<dbReference type="EMBL" id="SDMP01000013">
    <property type="protein sequence ID" value="RYR17000.1"/>
    <property type="molecule type" value="Genomic_DNA"/>
</dbReference>